<dbReference type="Proteomes" id="UP000035740">
    <property type="component" value="Unassembled WGS sequence"/>
</dbReference>
<organism evidence="2 3">
    <name type="scientific">Beta vulgaris subsp. vulgaris</name>
    <name type="common">Beet</name>
    <dbReference type="NCBI Taxonomy" id="3555"/>
    <lineage>
        <taxon>Eukaryota</taxon>
        <taxon>Viridiplantae</taxon>
        <taxon>Streptophyta</taxon>
        <taxon>Embryophyta</taxon>
        <taxon>Tracheophyta</taxon>
        <taxon>Spermatophyta</taxon>
        <taxon>Magnoliopsida</taxon>
        <taxon>eudicotyledons</taxon>
        <taxon>Gunneridae</taxon>
        <taxon>Pentapetalae</taxon>
        <taxon>Caryophyllales</taxon>
        <taxon>Chenopodiaceae</taxon>
        <taxon>Betoideae</taxon>
        <taxon>Beta</taxon>
    </lineage>
</organism>
<evidence type="ECO:0000256" key="1">
    <source>
        <dbReference type="SAM" id="MobiDB-lite"/>
    </source>
</evidence>
<sequence length="139" mass="16113">MASVSDPARGSPPDPRKRPEIGPALTTPRSYYEIVRFCESLDTQEYFESLKITKLKVRVGTRSLDVSPLRLMFDKTIVDVSGLRYMYAAETTRDVLIFAISAHLRLRHIPRDLRFRIKELQYLLDFDVIPAIRCFKGMF</sequence>
<keyword evidence="3" id="KW-1185">Reference proteome</keyword>
<dbReference type="AlphaFoldDB" id="A0A0J8B0B9"/>
<accession>A0A0J8B0B9</accession>
<dbReference type="Gramene" id="KMS93348">
    <property type="protein sequence ID" value="KMS93348"/>
    <property type="gene ID" value="BVRB_032390"/>
</dbReference>
<reference evidence="2 3" key="1">
    <citation type="journal article" date="2014" name="Nature">
        <title>The genome of the recently domesticated crop plant sugar beet (Beta vulgaris).</title>
        <authorList>
            <person name="Dohm J.C."/>
            <person name="Minoche A.E."/>
            <person name="Holtgrawe D."/>
            <person name="Capella-Gutierrez S."/>
            <person name="Zakrzewski F."/>
            <person name="Tafer H."/>
            <person name="Rupp O."/>
            <person name="Sorensen T.R."/>
            <person name="Stracke R."/>
            <person name="Reinhardt R."/>
            <person name="Goesmann A."/>
            <person name="Kraft T."/>
            <person name="Schulz B."/>
            <person name="Stadler P.F."/>
            <person name="Schmidt T."/>
            <person name="Gabaldon T."/>
            <person name="Lehrach H."/>
            <person name="Weisshaar B."/>
            <person name="Himmelbauer H."/>
        </authorList>
    </citation>
    <scope>NUCLEOTIDE SEQUENCE [LARGE SCALE GENOMIC DNA]</scope>
    <source>
        <tissue evidence="2">Taproot</tissue>
    </source>
</reference>
<name>A0A0J8B0B9_BETVV</name>
<gene>
    <name evidence="2" type="ORF">BVRB_032390</name>
</gene>
<protein>
    <submittedName>
        <fullName evidence="2">Uncharacterized protein</fullName>
    </submittedName>
</protein>
<evidence type="ECO:0000313" key="2">
    <source>
        <dbReference type="EMBL" id="KMS93348.1"/>
    </source>
</evidence>
<feature type="region of interest" description="Disordered" evidence="1">
    <location>
        <begin position="1"/>
        <end position="24"/>
    </location>
</feature>
<proteinExistence type="predicted"/>
<evidence type="ECO:0000313" key="3">
    <source>
        <dbReference type="Proteomes" id="UP000035740"/>
    </source>
</evidence>
<dbReference type="EMBL" id="KQ103689">
    <property type="protein sequence ID" value="KMS93348.1"/>
    <property type="molecule type" value="Genomic_DNA"/>
</dbReference>